<evidence type="ECO:0000256" key="6">
    <source>
        <dbReference type="ARBA" id="ARBA00023180"/>
    </source>
</evidence>
<dbReference type="GO" id="GO:0030203">
    <property type="term" value="P:glycosaminoglycan metabolic process"/>
    <property type="evidence" value="ECO:0007669"/>
    <property type="project" value="TreeGrafter"/>
</dbReference>
<evidence type="ECO:0000259" key="11">
    <source>
        <dbReference type="Pfam" id="PF00728"/>
    </source>
</evidence>
<comment type="similarity">
    <text evidence="2">Belongs to the glycosyl hydrolase 20 family.</text>
</comment>
<dbReference type="InterPro" id="IPR029018">
    <property type="entry name" value="Hex-like_dom2"/>
</dbReference>
<feature type="domain" description="Glycoside hydrolase family 20 catalytic" evidence="11">
    <location>
        <begin position="252"/>
        <end position="583"/>
    </location>
</feature>
<dbReference type="GO" id="GO:0016020">
    <property type="term" value="C:membrane"/>
    <property type="evidence" value="ECO:0007669"/>
    <property type="project" value="TreeGrafter"/>
</dbReference>
<dbReference type="Proteomes" id="UP000242188">
    <property type="component" value="Unassembled WGS sequence"/>
</dbReference>
<dbReference type="GO" id="GO:0004563">
    <property type="term" value="F:beta-N-acetylhexosaminidase activity"/>
    <property type="evidence" value="ECO:0007669"/>
    <property type="project" value="UniProtKB-EC"/>
</dbReference>
<dbReference type="InterPro" id="IPR017853">
    <property type="entry name" value="GH"/>
</dbReference>
<reference evidence="13 14" key="1">
    <citation type="journal article" date="2017" name="Nat. Ecol. Evol.">
        <title>Scallop genome provides insights into evolution of bilaterian karyotype and development.</title>
        <authorList>
            <person name="Wang S."/>
            <person name="Zhang J."/>
            <person name="Jiao W."/>
            <person name="Li J."/>
            <person name="Xun X."/>
            <person name="Sun Y."/>
            <person name="Guo X."/>
            <person name="Huan P."/>
            <person name="Dong B."/>
            <person name="Zhang L."/>
            <person name="Hu X."/>
            <person name="Sun X."/>
            <person name="Wang J."/>
            <person name="Zhao C."/>
            <person name="Wang Y."/>
            <person name="Wang D."/>
            <person name="Huang X."/>
            <person name="Wang R."/>
            <person name="Lv J."/>
            <person name="Li Y."/>
            <person name="Zhang Z."/>
            <person name="Liu B."/>
            <person name="Lu W."/>
            <person name="Hui Y."/>
            <person name="Liang J."/>
            <person name="Zhou Z."/>
            <person name="Hou R."/>
            <person name="Li X."/>
            <person name="Liu Y."/>
            <person name="Li H."/>
            <person name="Ning X."/>
            <person name="Lin Y."/>
            <person name="Zhao L."/>
            <person name="Xing Q."/>
            <person name="Dou J."/>
            <person name="Li Y."/>
            <person name="Mao J."/>
            <person name="Guo H."/>
            <person name="Dou H."/>
            <person name="Li T."/>
            <person name="Mu C."/>
            <person name="Jiang W."/>
            <person name="Fu Q."/>
            <person name="Fu X."/>
            <person name="Miao Y."/>
            <person name="Liu J."/>
            <person name="Yu Q."/>
            <person name="Li R."/>
            <person name="Liao H."/>
            <person name="Li X."/>
            <person name="Kong Y."/>
            <person name="Jiang Z."/>
            <person name="Chourrout D."/>
            <person name="Li R."/>
            <person name="Bao Z."/>
        </authorList>
    </citation>
    <scope>NUCLEOTIDE SEQUENCE [LARGE SCALE GENOMIC DNA]</scope>
    <source>
        <strain evidence="13 14">PY_sf001</strain>
    </source>
</reference>
<dbReference type="PRINTS" id="PR00738">
    <property type="entry name" value="GLHYDRLASE20"/>
</dbReference>
<dbReference type="SUPFAM" id="SSF55545">
    <property type="entry name" value="beta-N-acetylhexosaminidase-like domain"/>
    <property type="match status" value="1"/>
</dbReference>
<keyword evidence="9" id="KW-0472">Membrane</keyword>
<dbReference type="EC" id="3.2.1.52" evidence="3"/>
<keyword evidence="9" id="KW-0812">Transmembrane</keyword>
<dbReference type="OrthoDB" id="428480at2759"/>
<feature type="transmembrane region" description="Helical" evidence="9">
    <location>
        <begin position="693"/>
        <end position="713"/>
    </location>
</feature>
<dbReference type="SUPFAM" id="SSF51445">
    <property type="entry name" value="(Trans)glycosidases"/>
    <property type="match status" value="1"/>
</dbReference>
<evidence type="ECO:0000256" key="9">
    <source>
        <dbReference type="SAM" id="Phobius"/>
    </source>
</evidence>
<dbReference type="InterPro" id="IPR015883">
    <property type="entry name" value="Glyco_hydro_20_cat"/>
</dbReference>
<name>A0A210QUJ2_MIZYE</name>
<keyword evidence="14" id="KW-1185">Reference proteome</keyword>
<feature type="chain" id="PRO_5012713288" description="beta-N-acetylhexosaminidase" evidence="10">
    <location>
        <begin position="19"/>
        <end position="734"/>
    </location>
</feature>
<keyword evidence="5" id="KW-0378">Hydrolase</keyword>
<dbReference type="Pfam" id="PF00728">
    <property type="entry name" value="Glyco_hydro_20"/>
    <property type="match status" value="1"/>
</dbReference>
<gene>
    <name evidence="13" type="ORF">KP79_PYT18544</name>
</gene>
<dbReference type="GO" id="GO:0005975">
    <property type="term" value="P:carbohydrate metabolic process"/>
    <property type="evidence" value="ECO:0007669"/>
    <property type="project" value="InterPro"/>
</dbReference>
<dbReference type="EMBL" id="NEDP02001812">
    <property type="protein sequence ID" value="OWF52376.1"/>
    <property type="molecule type" value="Genomic_DNA"/>
</dbReference>
<dbReference type="Pfam" id="PF14845">
    <property type="entry name" value="Glycohydro_20b2"/>
    <property type="match status" value="1"/>
</dbReference>
<evidence type="ECO:0000256" key="2">
    <source>
        <dbReference type="ARBA" id="ARBA00006285"/>
    </source>
</evidence>
<proteinExistence type="inferred from homology"/>
<evidence type="ECO:0000256" key="4">
    <source>
        <dbReference type="ARBA" id="ARBA00022729"/>
    </source>
</evidence>
<dbReference type="STRING" id="6573.A0A210QUJ2"/>
<evidence type="ECO:0000313" key="13">
    <source>
        <dbReference type="EMBL" id="OWF52376.1"/>
    </source>
</evidence>
<sequence length="734" mass="85491">MKKAILTLVWLMITIAIATEMSNHRTLKATYGMDVINNKTQGLFKRKILASNTKTSSEDLENSQYVDVNWDKDLFKLRFRGRKGGRFRIRRAPKSTLGEPWPLPQQYTVNRNIVFSLDNENFVIAKTLKTCDILEKAIQRYKDIIFAFALEEIHENFDNLLPKTNSESTSHVYQDTRSINTLRIAVKNSCAKYPSDISKEGYVLRVNESGIHLDAVEVWGALRGLETLSQLVYKRGEKFYIRQVSIDDFPRFRYRGLLVDTARHYWPKELLYSMMEAMAMTKMNAIHWHIVDDQSFPYQSKAFPELSENGAFHPSMVYTPKDIADIIEFARIRGIRVIPEFDIPGHTFSWGLGKPELMAQCYSDTMEPIPGHYINLDPSRNKTYDFLETLFKEVMGLFEDAYIHTGGDEVPLDCWRTNPGIQQLVRKLDNSWKTRETGKPLTAKAWNYFVNRVTSMVKRIGEERGTKKRVIMWNEAFRNGLKIPNDSIIQVWFGNSKEVEKVIEKGHNVIYSECWYLDKVQSNLQWPQHYLCDPNSRTPGFEKREAKILGGEACLWSEHIASEVAMFYAWPRASVVAERLWSHRDVRDIDKAAARLQEHRCRMLRRGLQVNMINGPDYCPPFSNVTKSKVKLADKVPNTNNDAKVPPKYDEQKVKNPEDRQIKMIIDQLKEDIPMSVKENKKRKMRLKTQQETVFTIMLFLPFLMFTLLYCFLKIKRSKFLGRILYKLSITNLC</sequence>
<comment type="catalytic activity">
    <reaction evidence="1">
        <text>Hydrolysis of terminal non-reducing N-acetyl-D-hexosamine residues in N-acetyl-beta-D-hexosaminides.</text>
        <dbReference type="EC" id="3.2.1.52"/>
    </reaction>
</comment>
<protein>
    <recommendedName>
        <fullName evidence="3">beta-N-acetylhexosaminidase</fullName>
        <ecNumber evidence="3">3.2.1.52</ecNumber>
    </recommendedName>
</protein>
<dbReference type="PANTHER" id="PTHR22600:SF21">
    <property type="entry name" value="BETA-HEXOSAMINIDASE A"/>
    <property type="match status" value="1"/>
</dbReference>
<keyword evidence="4 10" id="KW-0732">Signal</keyword>
<feature type="active site" description="Proton donor" evidence="8">
    <location>
        <position position="409"/>
    </location>
</feature>
<evidence type="ECO:0000256" key="10">
    <source>
        <dbReference type="SAM" id="SignalP"/>
    </source>
</evidence>
<evidence type="ECO:0000259" key="12">
    <source>
        <dbReference type="Pfam" id="PF14845"/>
    </source>
</evidence>
<feature type="domain" description="Beta-hexosaminidase eukaryotic type N-terminal" evidence="12">
    <location>
        <begin position="100"/>
        <end position="231"/>
    </location>
</feature>
<evidence type="ECO:0000256" key="3">
    <source>
        <dbReference type="ARBA" id="ARBA00012663"/>
    </source>
</evidence>
<comment type="caution">
    <text evidence="13">The sequence shown here is derived from an EMBL/GenBank/DDBJ whole genome shotgun (WGS) entry which is preliminary data.</text>
</comment>
<dbReference type="InterPro" id="IPR029019">
    <property type="entry name" value="HEX_eukaryotic_N"/>
</dbReference>
<feature type="signal peptide" evidence="10">
    <location>
        <begin position="1"/>
        <end position="18"/>
    </location>
</feature>
<dbReference type="Gene3D" id="3.30.379.10">
    <property type="entry name" value="Chitobiase/beta-hexosaminidase domain 2-like"/>
    <property type="match status" value="1"/>
</dbReference>
<keyword evidence="9" id="KW-1133">Transmembrane helix</keyword>
<dbReference type="FunFam" id="3.20.20.80:FF:000063">
    <property type="entry name" value="Beta-hexosaminidase"/>
    <property type="match status" value="1"/>
</dbReference>
<dbReference type="Gene3D" id="3.20.20.80">
    <property type="entry name" value="Glycosidases"/>
    <property type="match status" value="1"/>
</dbReference>
<accession>A0A210QUJ2</accession>
<evidence type="ECO:0000256" key="8">
    <source>
        <dbReference type="PIRSR" id="PIRSR625705-1"/>
    </source>
</evidence>
<evidence type="ECO:0000256" key="7">
    <source>
        <dbReference type="ARBA" id="ARBA00023295"/>
    </source>
</evidence>
<dbReference type="PANTHER" id="PTHR22600">
    <property type="entry name" value="BETA-HEXOSAMINIDASE"/>
    <property type="match status" value="1"/>
</dbReference>
<dbReference type="GO" id="GO:0005764">
    <property type="term" value="C:lysosome"/>
    <property type="evidence" value="ECO:0007669"/>
    <property type="project" value="TreeGrafter"/>
</dbReference>
<dbReference type="AlphaFoldDB" id="A0A210QUJ2"/>
<keyword evidence="6" id="KW-0325">Glycoprotein</keyword>
<evidence type="ECO:0000313" key="14">
    <source>
        <dbReference type="Proteomes" id="UP000242188"/>
    </source>
</evidence>
<dbReference type="InterPro" id="IPR025705">
    <property type="entry name" value="Beta_hexosaminidase_sua/sub"/>
</dbReference>
<organism evidence="13 14">
    <name type="scientific">Mizuhopecten yessoensis</name>
    <name type="common">Japanese scallop</name>
    <name type="synonym">Patinopecten yessoensis</name>
    <dbReference type="NCBI Taxonomy" id="6573"/>
    <lineage>
        <taxon>Eukaryota</taxon>
        <taxon>Metazoa</taxon>
        <taxon>Spiralia</taxon>
        <taxon>Lophotrochozoa</taxon>
        <taxon>Mollusca</taxon>
        <taxon>Bivalvia</taxon>
        <taxon>Autobranchia</taxon>
        <taxon>Pteriomorphia</taxon>
        <taxon>Pectinida</taxon>
        <taxon>Pectinoidea</taxon>
        <taxon>Pectinidae</taxon>
        <taxon>Mizuhopecten</taxon>
    </lineage>
</organism>
<evidence type="ECO:0000256" key="5">
    <source>
        <dbReference type="ARBA" id="ARBA00022801"/>
    </source>
</evidence>
<evidence type="ECO:0000256" key="1">
    <source>
        <dbReference type="ARBA" id="ARBA00001231"/>
    </source>
</evidence>
<dbReference type="GO" id="GO:0006689">
    <property type="term" value="P:ganglioside catabolic process"/>
    <property type="evidence" value="ECO:0007669"/>
    <property type="project" value="TreeGrafter"/>
</dbReference>
<keyword evidence="7" id="KW-0326">Glycosidase</keyword>